<dbReference type="CDD" id="cd23509">
    <property type="entry name" value="Gnk2-like"/>
    <property type="match status" value="2"/>
</dbReference>
<protein>
    <recommendedName>
        <fullName evidence="5">Gnk2-homologous domain-containing protein</fullName>
    </recommendedName>
</protein>
<evidence type="ECO:0000313" key="8">
    <source>
        <dbReference type="Proteomes" id="UP000324705"/>
    </source>
</evidence>
<feature type="domain" description="Gnk2-homologous" evidence="5">
    <location>
        <begin position="31"/>
        <end position="135"/>
    </location>
</feature>
<dbReference type="PROSITE" id="PS51473">
    <property type="entry name" value="GNK2"/>
    <property type="match status" value="2"/>
</dbReference>
<proteinExistence type="predicted"/>
<keyword evidence="8" id="KW-1185">Reference proteome</keyword>
<dbReference type="AlphaFoldDB" id="A0A9R0V2S1"/>
<feature type="signal peptide" evidence="4">
    <location>
        <begin position="1"/>
        <end position="24"/>
    </location>
</feature>
<dbReference type="Pfam" id="PF01657">
    <property type="entry name" value="Stress-antifung"/>
    <property type="match status" value="2"/>
</dbReference>
<accession>A0A9R0V2S1</accession>
<keyword evidence="3" id="KW-1133">Transmembrane helix</keyword>
<dbReference type="Gramene" id="TRITD1Bv1G003270.1">
    <property type="protein sequence ID" value="TRITD1Bv1G003270.1"/>
    <property type="gene ID" value="TRITD1Bv1G003270"/>
</dbReference>
<dbReference type="Gene3D" id="3.30.430.20">
    <property type="entry name" value="Gnk2 domain, C-X8-C-X2-C motif"/>
    <property type="match status" value="2"/>
</dbReference>
<evidence type="ECO:0000256" key="3">
    <source>
        <dbReference type="SAM" id="Phobius"/>
    </source>
</evidence>
<reference evidence="7 8" key="1">
    <citation type="submission" date="2017-09" db="EMBL/GenBank/DDBJ databases">
        <authorList>
            <consortium name="International Durum Wheat Genome Sequencing Consortium (IDWGSC)"/>
            <person name="Milanesi L."/>
        </authorList>
    </citation>
    <scope>NUCLEOTIDE SEQUENCE [LARGE SCALE GENOMIC DNA]</scope>
    <source>
        <strain evidence="8">cv. Svevo</strain>
    </source>
</reference>
<dbReference type="PANTHER" id="PTHR32099:SF62">
    <property type="entry name" value="GNK2-HOMOLOGOUS DOMAIN-CONTAINING PROTEIN"/>
    <property type="match status" value="1"/>
</dbReference>
<gene>
    <name evidence="6" type="ORF">TRITD_1Bv1G003270</name>
    <name evidence="7" type="ORF">TRITD_1Bv1G003490</name>
</gene>
<dbReference type="PANTHER" id="PTHR32099">
    <property type="entry name" value="CYSTEINE-RICH REPEAT SECRETORY PROTEIN"/>
    <property type="match status" value="1"/>
</dbReference>
<feature type="chain" id="PRO_5040655457" description="Gnk2-homologous domain-containing protein" evidence="4">
    <location>
        <begin position="25"/>
        <end position="290"/>
    </location>
</feature>
<evidence type="ECO:0000259" key="5">
    <source>
        <dbReference type="PROSITE" id="PS51473"/>
    </source>
</evidence>
<keyword evidence="2" id="KW-0677">Repeat</keyword>
<keyword evidence="1 4" id="KW-0732">Signal</keyword>
<keyword evidence="3" id="KW-0472">Membrane</keyword>
<evidence type="ECO:0000256" key="1">
    <source>
        <dbReference type="ARBA" id="ARBA00022729"/>
    </source>
</evidence>
<name>A0A9R0V2S1_TRITD</name>
<dbReference type="InterPro" id="IPR038408">
    <property type="entry name" value="GNK2_sf"/>
</dbReference>
<keyword evidence="3" id="KW-0812">Transmembrane</keyword>
<sequence>MALPDRQWLLLLVAMMAFCAGGASKDITGGYFQYDCPASTGRSTTRGTAFGDNLRSLLAALPSAAAPTGFASLRSGRGRALATARGLCFGDSPPPESCRDCLSQSAGMVLDACDGNRSAAVWTDGCFLAYTDGNASASATNDIFTGAAPSSNDVSCDAEEVVRLARSLVARAAHGSSGRMLATAYTTCQANGDTVHALAQCPRDVAPADCALCLDKSARSLPDSLQWSRGIPVGASSLQRYNCTMRFQRSPPAPPIGRGARIRKKLKDNIAIVIVGAVAIVAMIGLQLFY</sequence>
<organism evidence="7 8">
    <name type="scientific">Triticum turgidum subsp. durum</name>
    <name type="common">Durum wheat</name>
    <name type="synonym">Triticum durum</name>
    <dbReference type="NCBI Taxonomy" id="4567"/>
    <lineage>
        <taxon>Eukaryota</taxon>
        <taxon>Viridiplantae</taxon>
        <taxon>Streptophyta</taxon>
        <taxon>Embryophyta</taxon>
        <taxon>Tracheophyta</taxon>
        <taxon>Spermatophyta</taxon>
        <taxon>Magnoliopsida</taxon>
        <taxon>Liliopsida</taxon>
        <taxon>Poales</taxon>
        <taxon>Poaceae</taxon>
        <taxon>BOP clade</taxon>
        <taxon>Pooideae</taxon>
        <taxon>Triticodae</taxon>
        <taxon>Triticeae</taxon>
        <taxon>Triticinae</taxon>
        <taxon>Triticum</taxon>
    </lineage>
</organism>
<dbReference type="EMBL" id="LT934112">
    <property type="protein sequence ID" value="VAH12207.1"/>
    <property type="molecule type" value="Genomic_DNA"/>
</dbReference>
<dbReference type="EMBL" id="LT934112">
    <property type="protein sequence ID" value="VAH12223.1"/>
    <property type="molecule type" value="Genomic_DNA"/>
</dbReference>
<evidence type="ECO:0000313" key="6">
    <source>
        <dbReference type="EMBL" id="VAH12207.1"/>
    </source>
</evidence>
<dbReference type="Proteomes" id="UP000324705">
    <property type="component" value="Chromosome 1B"/>
</dbReference>
<evidence type="ECO:0000313" key="7">
    <source>
        <dbReference type="EMBL" id="VAH12223.1"/>
    </source>
</evidence>
<evidence type="ECO:0000256" key="2">
    <source>
        <dbReference type="ARBA" id="ARBA00022737"/>
    </source>
</evidence>
<dbReference type="InterPro" id="IPR002902">
    <property type="entry name" value="GNK2"/>
</dbReference>
<dbReference type="Gramene" id="TRITD1Bv1G003490.1">
    <property type="protein sequence ID" value="TRITD1Bv1G003490.1"/>
    <property type="gene ID" value="TRITD1Bv1G003490"/>
</dbReference>
<feature type="transmembrane region" description="Helical" evidence="3">
    <location>
        <begin position="270"/>
        <end position="289"/>
    </location>
</feature>
<evidence type="ECO:0000256" key="4">
    <source>
        <dbReference type="SAM" id="SignalP"/>
    </source>
</evidence>
<feature type="domain" description="Gnk2-homologous" evidence="5">
    <location>
        <begin position="139"/>
        <end position="252"/>
    </location>
</feature>